<evidence type="ECO:0000256" key="3">
    <source>
        <dbReference type="SAM" id="MobiDB-lite"/>
    </source>
</evidence>
<sequence length="694" mass="77216">LITHFYLSNVLVLRNSHHLLAIGYFGKSLHSSQQPHLYADRSVIVSSTKTHSKPSSENGFLQLPAATRADANPAGTRPPMDSYSPQTDGGSPRSTSAALTDGIATGNAGNDERPHLNAARVVHPAGAATTRTGEGRSGPRSRNGCWTCRTKKVKCDEQRPNCHRCSRLRLLCDYAPRIKVTKRGKTRKDQLVSSSSAGGGTSPGLPAWAQVLTRLDQSKGLSLFNPSAPAIGACSIDLSSADHEAIRYFRTSFAKLNHTKNPDFSLYSIMFSIAQTDSMVMHVVLALGGRELEFRRNKDAEEARGPRTPIQHYSTALRLMADTIGGEDSGQLDLDAVCTALYLMLMYEQKYGDGKCQGLSNHLVGASLILQHRFKDMLLQLPAPSPEANRRSLALTRRGYDESGSRLSLYSARVLVWIALQDAAAASYGLGGQLNCALHKIMGALDNRAHSDISSPFQPLDAFERLHRFSNPLYRNMWADAYPQAELLDDVENRNVYGLLGACGQLRFMIAQLANLFHEDDDLSHHQRIVAIDMAIQQVGWKFTELLEVAAELSIGTDNSHRLAANIRGIVPHYYAVVLEFTRLTRFGETFMLSDRQRNALRQIMNLAFQAFKHEGDESMIRIAWPLFMVALETDDLLHREWVLSRFQGMSRFGKNLDRAHVFLKNTIEIQNRLGRRVNVRERFQSSEVGLFVI</sequence>
<dbReference type="InterPro" id="IPR021858">
    <property type="entry name" value="Fun_TF"/>
</dbReference>
<dbReference type="AlphaFoldDB" id="A0A166UJS7"/>
<dbReference type="InterPro" id="IPR036864">
    <property type="entry name" value="Zn2-C6_fun-type_DNA-bd_sf"/>
</dbReference>
<dbReference type="PROSITE" id="PS00463">
    <property type="entry name" value="ZN2_CY6_FUNGAL_1"/>
    <property type="match status" value="1"/>
</dbReference>
<dbReference type="Proteomes" id="UP000076584">
    <property type="component" value="Unassembled WGS sequence"/>
</dbReference>
<evidence type="ECO:0000313" key="5">
    <source>
        <dbReference type="EMBL" id="KZL73483.1"/>
    </source>
</evidence>
<evidence type="ECO:0000256" key="1">
    <source>
        <dbReference type="ARBA" id="ARBA00004123"/>
    </source>
</evidence>
<protein>
    <submittedName>
        <fullName evidence="5">Zn 2cys6 transcription factor</fullName>
    </submittedName>
</protein>
<dbReference type="EMBL" id="LFIW01002349">
    <property type="protein sequence ID" value="KZL73483.1"/>
    <property type="molecule type" value="Genomic_DNA"/>
</dbReference>
<feature type="region of interest" description="Disordered" evidence="3">
    <location>
        <begin position="69"/>
        <end position="113"/>
    </location>
</feature>
<dbReference type="STRING" id="1573173.A0A166UJS7"/>
<gene>
    <name evidence="5" type="ORF">CI238_12020</name>
</gene>
<keyword evidence="6" id="KW-1185">Reference proteome</keyword>
<comment type="caution">
    <text evidence="5">The sequence shown here is derived from an EMBL/GenBank/DDBJ whole genome shotgun (WGS) entry which is preliminary data.</text>
</comment>
<feature type="compositionally biased region" description="Polar residues" evidence="3">
    <location>
        <begin position="83"/>
        <end position="98"/>
    </location>
</feature>
<dbReference type="SUPFAM" id="SSF57701">
    <property type="entry name" value="Zn2/Cys6 DNA-binding domain"/>
    <property type="match status" value="1"/>
</dbReference>
<evidence type="ECO:0000259" key="4">
    <source>
        <dbReference type="PROSITE" id="PS50048"/>
    </source>
</evidence>
<feature type="non-terminal residue" evidence="5">
    <location>
        <position position="1"/>
    </location>
</feature>
<keyword evidence="2" id="KW-0539">Nucleus</keyword>
<dbReference type="GO" id="GO:0005634">
    <property type="term" value="C:nucleus"/>
    <property type="evidence" value="ECO:0007669"/>
    <property type="project" value="UniProtKB-SubCell"/>
</dbReference>
<dbReference type="GO" id="GO:0045944">
    <property type="term" value="P:positive regulation of transcription by RNA polymerase II"/>
    <property type="evidence" value="ECO:0007669"/>
    <property type="project" value="TreeGrafter"/>
</dbReference>
<evidence type="ECO:0000313" key="6">
    <source>
        <dbReference type="Proteomes" id="UP000076584"/>
    </source>
</evidence>
<reference evidence="5 6" key="1">
    <citation type="submission" date="2015-06" db="EMBL/GenBank/DDBJ databases">
        <title>Survival trade-offs in plant roots during colonization by closely related pathogenic and mutualistic fungi.</title>
        <authorList>
            <person name="Hacquard S."/>
            <person name="Kracher B."/>
            <person name="Hiruma K."/>
            <person name="Weinman A."/>
            <person name="Muench P."/>
            <person name="Garrido Oter R."/>
            <person name="Ver Loren van Themaat E."/>
            <person name="Dallerey J.-F."/>
            <person name="Damm U."/>
            <person name="Henrissat B."/>
            <person name="Lespinet O."/>
            <person name="Thon M."/>
            <person name="Kemen E."/>
            <person name="McHardy A.C."/>
            <person name="Schulze-Lefert P."/>
            <person name="O'Connell R.J."/>
        </authorList>
    </citation>
    <scope>NUCLEOTIDE SEQUENCE [LARGE SCALE GENOMIC DNA]</scope>
    <source>
        <strain evidence="5 6">MAFF 238704</strain>
    </source>
</reference>
<evidence type="ECO:0000256" key="2">
    <source>
        <dbReference type="ARBA" id="ARBA00023242"/>
    </source>
</evidence>
<dbReference type="GO" id="GO:0000981">
    <property type="term" value="F:DNA-binding transcription factor activity, RNA polymerase II-specific"/>
    <property type="evidence" value="ECO:0007669"/>
    <property type="project" value="InterPro"/>
</dbReference>
<accession>A0A166UJS7</accession>
<dbReference type="Pfam" id="PF11951">
    <property type="entry name" value="Fungal_trans_2"/>
    <property type="match status" value="1"/>
</dbReference>
<dbReference type="PANTHER" id="PTHR37534:SF49">
    <property type="entry name" value="LYSINE BIOSYNTHESIS REGULATORY PROTEIN LYS14"/>
    <property type="match status" value="1"/>
</dbReference>
<dbReference type="PROSITE" id="PS50048">
    <property type="entry name" value="ZN2_CY6_FUNGAL_2"/>
    <property type="match status" value="1"/>
</dbReference>
<dbReference type="InterPro" id="IPR001138">
    <property type="entry name" value="Zn2Cys6_DnaBD"/>
</dbReference>
<organism evidence="5 6">
    <name type="scientific">Colletotrichum incanum</name>
    <name type="common">Soybean anthracnose fungus</name>
    <dbReference type="NCBI Taxonomy" id="1573173"/>
    <lineage>
        <taxon>Eukaryota</taxon>
        <taxon>Fungi</taxon>
        <taxon>Dikarya</taxon>
        <taxon>Ascomycota</taxon>
        <taxon>Pezizomycotina</taxon>
        <taxon>Sordariomycetes</taxon>
        <taxon>Hypocreomycetidae</taxon>
        <taxon>Glomerellales</taxon>
        <taxon>Glomerellaceae</taxon>
        <taxon>Colletotrichum</taxon>
        <taxon>Colletotrichum spaethianum species complex</taxon>
    </lineage>
</organism>
<dbReference type="SMART" id="SM00066">
    <property type="entry name" value="GAL4"/>
    <property type="match status" value="1"/>
</dbReference>
<proteinExistence type="predicted"/>
<dbReference type="CDD" id="cd00067">
    <property type="entry name" value="GAL4"/>
    <property type="match status" value="1"/>
</dbReference>
<comment type="subcellular location">
    <subcellularLocation>
        <location evidence="1">Nucleus</location>
    </subcellularLocation>
</comment>
<feature type="region of interest" description="Disordered" evidence="3">
    <location>
        <begin position="183"/>
        <end position="203"/>
    </location>
</feature>
<dbReference type="Pfam" id="PF00172">
    <property type="entry name" value="Zn_clus"/>
    <property type="match status" value="1"/>
</dbReference>
<feature type="domain" description="Zn(2)-C6 fungal-type" evidence="4">
    <location>
        <begin position="144"/>
        <end position="174"/>
    </location>
</feature>
<name>A0A166UJS7_COLIC</name>
<dbReference type="GO" id="GO:0000976">
    <property type="term" value="F:transcription cis-regulatory region binding"/>
    <property type="evidence" value="ECO:0007669"/>
    <property type="project" value="TreeGrafter"/>
</dbReference>
<dbReference type="GO" id="GO:0008270">
    <property type="term" value="F:zinc ion binding"/>
    <property type="evidence" value="ECO:0007669"/>
    <property type="project" value="InterPro"/>
</dbReference>
<dbReference type="PANTHER" id="PTHR37534">
    <property type="entry name" value="TRANSCRIPTIONAL ACTIVATOR PROTEIN UGA3"/>
    <property type="match status" value="1"/>
</dbReference>
<dbReference type="Gene3D" id="4.10.240.10">
    <property type="entry name" value="Zn(2)-C6 fungal-type DNA-binding domain"/>
    <property type="match status" value="1"/>
</dbReference>